<dbReference type="RefSeq" id="WP_258124264.1">
    <property type="nucleotide sequence ID" value="NZ_CP062230.1"/>
</dbReference>
<dbReference type="Proteomes" id="UP001058098">
    <property type="component" value="Plasmid pOM4"/>
</dbReference>
<name>A0ABY5RAI7_9HYPH</name>
<accession>A0ABY5RAI7</accession>
<organism evidence="1 2">
    <name type="scientific">Mesorhizobium onobrychidis</name>
    <dbReference type="NCBI Taxonomy" id="2775404"/>
    <lineage>
        <taxon>Bacteria</taxon>
        <taxon>Pseudomonadati</taxon>
        <taxon>Pseudomonadota</taxon>
        <taxon>Alphaproteobacteria</taxon>
        <taxon>Hyphomicrobiales</taxon>
        <taxon>Phyllobacteriaceae</taxon>
        <taxon>Mesorhizobium</taxon>
    </lineage>
</organism>
<dbReference type="EMBL" id="CP062230">
    <property type="protein sequence ID" value="UVC19394.1"/>
    <property type="molecule type" value="Genomic_DNA"/>
</dbReference>
<proteinExistence type="predicted"/>
<evidence type="ECO:0000313" key="1">
    <source>
        <dbReference type="EMBL" id="UVC19394.1"/>
    </source>
</evidence>
<reference evidence="1" key="1">
    <citation type="submission" date="2020-09" db="EMBL/GenBank/DDBJ databases">
        <title>Rhizobia associated with sainfoin plants.</title>
        <authorList>
            <person name="Asharfi S."/>
            <person name="Kuzmanovic N."/>
            <person name="Bunk B."/>
            <person name="Sproeer C."/>
            <person name="Becker M."/>
            <person name="Thuenen T."/>
        </authorList>
    </citation>
    <scope>NUCLEOTIDE SEQUENCE</scope>
    <source>
        <strain evidence="1">OM4</strain>
        <plasmid evidence="1">pOM4</plasmid>
    </source>
</reference>
<geneLocation type="plasmid" evidence="1 2">
    <name>pOM4</name>
</geneLocation>
<gene>
    <name evidence="1" type="ORF">IHQ72_35630</name>
</gene>
<evidence type="ECO:0000313" key="2">
    <source>
        <dbReference type="Proteomes" id="UP001058098"/>
    </source>
</evidence>
<sequence length="101" mass="11599">MKSLQQASTASRSATRTRAATTRISSFGFSFRSTKAAHRPVRNWWVSVPYDAHMTFDDLATQAFEKAHAMLRACCEIDESMWWKQFNRSLEPLLEWTPGAQ</sequence>
<keyword evidence="1" id="KW-0614">Plasmid</keyword>
<keyword evidence="2" id="KW-1185">Reference proteome</keyword>
<protein>
    <submittedName>
        <fullName evidence="1">Uncharacterized protein</fullName>
    </submittedName>
</protein>